<sequence length="267" mass="27306">MTRGPVAQMLVRHVGPDGARSAPDDLVVEEPLEIRLDGHPVATTMRTPGHDFELAAGFCLADGLLHGAAVQAVRYCDGPCGPGETTYNTVDVRTDGRAPVPAPRLGVVSSSCGACGSTAIDELCLRLAPLDPLGPVDPALVAAVVEAAAAAAPVFARTGAVHAAAAFHLGTGNLEAVREDIGRHNAVDKVNGRLLLDGRLPAGDLGLYVSGRASFELVQKAWAGGFRMLVAVSGPSALAVRTARAAGLALVGFARGSRMNVYAPAPL</sequence>
<dbReference type="GO" id="GO:0005737">
    <property type="term" value="C:cytoplasm"/>
    <property type="evidence" value="ECO:0007669"/>
    <property type="project" value="UniProtKB-SubCell"/>
</dbReference>
<dbReference type="EMBL" id="CADCSZ010000008">
    <property type="protein sequence ID" value="CAA9210613.1"/>
    <property type="molecule type" value="Genomic_DNA"/>
</dbReference>
<evidence type="ECO:0000313" key="4">
    <source>
        <dbReference type="EMBL" id="CAA9210613.1"/>
    </source>
</evidence>
<protein>
    <recommendedName>
        <fullName evidence="3">Sulfur carrier protein FdhD</fullName>
    </recommendedName>
</protein>
<evidence type="ECO:0000256" key="2">
    <source>
        <dbReference type="ARBA" id="ARBA00023150"/>
    </source>
</evidence>
<dbReference type="GO" id="GO:0097163">
    <property type="term" value="F:sulfur carrier activity"/>
    <property type="evidence" value="ECO:0007669"/>
    <property type="project" value="UniProtKB-UniRule"/>
</dbReference>
<reference evidence="4" key="1">
    <citation type="submission" date="2020-02" db="EMBL/GenBank/DDBJ databases">
        <authorList>
            <person name="Meier V. D."/>
        </authorList>
    </citation>
    <scope>NUCLEOTIDE SEQUENCE</scope>
    <source>
        <strain evidence="4">AVDCRST_MAG76</strain>
    </source>
</reference>
<dbReference type="InterPro" id="IPR016193">
    <property type="entry name" value="Cytidine_deaminase-like"/>
</dbReference>
<feature type="active site" description="Cysteine persulfide intermediate" evidence="3">
    <location>
        <position position="112"/>
    </location>
</feature>
<dbReference type="Pfam" id="PF02634">
    <property type="entry name" value="FdhD-NarQ"/>
    <property type="match status" value="1"/>
</dbReference>
<dbReference type="Gene3D" id="3.40.140.10">
    <property type="entry name" value="Cytidine Deaminase, domain 2"/>
    <property type="match status" value="1"/>
</dbReference>
<dbReference type="InterPro" id="IPR003786">
    <property type="entry name" value="FdhD"/>
</dbReference>
<dbReference type="PIRSF" id="PIRSF015626">
    <property type="entry name" value="FdhD"/>
    <property type="match status" value="1"/>
</dbReference>
<dbReference type="GO" id="GO:0006777">
    <property type="term" value="P:Mo-molybdopterin cofactor biosynthetic process"/>
    <property type="evidence" value="ECO:0007669"/>
    <property type="project" value="UniProtKB-UniRule"/>
</dbReference>
<dbReference type="HAMAP" id="MF_00187">
    <property type="entry name" value="FdhD"/>
    <property type="match status" value="1"/>
</dbReference>
<comment type="similarity">
    <text evidence="3">Belongs to the FdhD family.</text>
</comment>
<keyword evidence="1 3" id="KW-0963">Cytoplasm</keyword>
<dbReference type="Gene3D" id="3.10.20.10">
    <property type="match status" value="1"/>
</dbReference>
<organism evidence="4">
    <name type="scientific">uncultured Acidimicrobiales bacterium</name>
    <dbReference type="NCBI Taxonomy" id="310071"/>
    <lineage>
        <taxon>Bacteria</taxon>
        <taxon>Bacillati</taxon>
        <taxon>Actinomycetota</taxon>
        <taxon>Acidimicrobiia</taxon>
        <taxon>Acidimicrobiales</taxon>
        <taxon>environmental samples</taxon>
    </lineage>
</organism>
<feature type="binding site" evidence="3">
    <location>
        <begin position="253"/>
        <end position="258"/>
    </location>
    <ligand>
        <name>Mo-bis(molybdopterin guanine dinucleotide)</name>
        <dbReference type="ChEBI" id="CHEBI:60539"/>
    </ligand>
</feature>
<proteinExistence type="inferred from homology"/>
<name>A0A6J4GYZ1_9ACTN</name>
<dbReference type="GO" id="GO:0016783">
    <property type="term" value="F:sulfurtransferase activity"/>
    <property type="evidence" value="ECO:0007669"/>
    <property type="project" value="InterPro"/>
</dbReference>
<keyword evidence="2 3" id="KW-0501">Molybdenum cofactor biosynthesis</keyword>
<dbReference type="AlphaFoldDB" id="A0A6J4GYZ1"/>
<comment type="function">
    <text evidence="3">Required for formate dehydrogenase (FDH) activity. Acts as a sulfur carrier protein that transfers sulfur from IscS to the molybdenum cofactor prior to its insertion into FDH.</text>
</comment>
<dbReference type="PANTHER" id="PTHR30592:SF1">
    <property type="entry name" value="SULFUR CARRIER PROTEIN FDHD"/>
    <property type="match status" value="1"/>
</dbReference>
<evidence type="ECO:0000256" key="3">
    <source>
        <dbReference type="HAMAP-Rule" id="MF_00187"/>
    </source>
</evidence>
<evidence type="ECO:0000256" key="1">
    <source>
        <dbReference type="ARBA" id="ARBA00022490"/>
    </source>
</evidence>
<gene>
    <name evidence="3" type="primary">fdhD</name>
    <name evidence="4" type="ORF">AVDCRST_MAG76-94</name>
</gene>
<dbReference type="PANTHER" id="PTHR30592">
    <property type="entry name" value="FORMATE DEHYDROGENASE"/>
    <property type="match status" value="1"/>
</dbReference>
<dbReference type="SUPFAM" id="SSF53927">
    <property type="entry name" value="Cytidine deaminase-like"/>
    <property type="match status" value="1"/>
</dbReference>
<comment type="subcellular location">
    <subcellularLocation>
        <location evidence="3">Cytoplasm</location>
    </subcellularLocation>
</comment>
<accession>A0A6J4GYZ1</accession>